<dbReference type="PROSITE" id="PS50088">
    <property type="entry name" value="ANK_REPEAT"/>
    <property type="match status" value="5"/>
</dbReference>
<dbReference type="GO" id="GO:0061630">
    <property type="term" value="F:ubiquitin protein ligase activity"/>
    <property type="evidence" value="ECO:0007669"/>
    <property type="project" value="UniProtKB-EC"/>
</dbReference>
<dbReference type="Gene3D" id="3.30.2160.10">
    <property type="entry name" value="Hect, E3 ligase catalytic domain"/>
    <property type="match status" value="1"/>
</dbReference>
<dbReference type="PANTHER" id="PTHR11254:SF440">
    <property type="entry name" value="E3 UBIQUITIN-PROTEIN LIGASE NEDD-4"/>
    <property type="match status" value="1"/>
</dbReference>
<dbReference type="SMART" id="SM00248">
    <property type="entry name" value="ANK"/>
    <property type="match status" value="9"/>
</dbReference>
<keyword evidence="7" id="KW-0256">Endoplasmic reticulum</keyword>
<keyword evidence="14" id="KW-0040">ANK repeat</keyword>
<evidence type="ECO:0000256" key="7">
    <source>
        <dbReference type="ARBA" id="ARBA00022824"/>
    </source>
</evidence>
<evidence type="ECO:0000313" key="19">
    <source>
        <dbReference type="Proteomes" id="UP000239899"/>
    </source>
</evidence>
<dbReference type="Gene3D" id="3.30.2410.10">
    <property type="entry name" value="Hect, E3 ligase catalytic domain"/>
    <property type="match status" value="1"/>
</dbReference>
<feature type="repeat" description="ANK" evidence="14">
    <location>
        <begin position="345"/>
        <end position="377"/>
    </location>
</feature>
<comment type="pathway">
    <text evidence="3">Protein modification; protein ubiquitination.</text>
</comment>
<feature type="domain" description="HECT" evidence="17">
    <location>
        <begin position="976"/>
        <end position="1348"/>
    </location>
</feature>
<evidence type="ECO:0000313" key="18">
    <source>
        <dbReference type="EMBL" id="PRW20575.1"/>
    </source>
</evidence>
<dbReference type="EMBL" id="LHPG02000023">
    <property type="protein sequence ID" value="PRW20575.1"/>
    <property type="molecule type" value="Genomic_DNA"/>
</dbReference>
<dbReference type="Gene3D" id="3.90.1750.10">
    <property type="entry name" value="Hect, E3 ligase catalytic domains"/>
    <property type="match status" value="1"/>
</dbReference>
<keyword evidence="5" id="KW-0808">Transferase</keyword>
<feature type="repeat" description="ANK" evidence="14">
    <location>
        <begin position="50"/>
        <end position="82"/>
    </location>
</feature>
<feature type="compositionally biased region" description="Low complexity" evidence="16">
    <location>
        <begin position="851"/>
        <end position="869"/>
    </location>
</feature>
<dbReference type="Gene3D" id="1.25.40.20">
    <property type="entry name" value="Ankyrin repeat-containing domain"/>
    <property type="match status" value="3"/>
</dbReference>
<sequence length="1352" mass="138066">MASSQSFWDSNVVSYWDSQVLSHASAGRLEDLSAALVAGGRANVSDPASAGDSALLLAARGGHPACCRLLLAHGVDADAQGSRGETALMAAIVAGSTELVEALLPATADLALRTDAGLCPMALACLHRHPWALALLLRRQHALLTGAARADSACGTSSGCSHSGTASAQPQQAAPALDFSTAPLSQRSVAGKQLLLAMYAAVASGDASCLQQLADHPLATPAHDAQFGVAAATAAAAAPMRMPGQEGGSLQDGLSFLLDAAVVGQRNVRAASFLWQTTGAPSHLAAATDRPDCLRVLLSSGLSCPDERTNSEGFTPLMLAATADAAAAAAVLLQAGAALEARNHASRTALFLAAVSGSTGVLSLLINAGAQVDAAEQARGYSPLTAAIARTSSAEASRQPQAAALAACAAQLLAGGADAAHAAQDGSQPLHLAAEGGSVGCIDLLVRHGAPIDAADSAGCTPLAGAVLGRAPHAACALRLLEHGASVPSSDVASRLLACLLQGERRGNGDPYRRSRSLVTVWRLLAALNTPQLRALSDCPQFYDLPHTDAPEEPLPAAALAAVLELAAADCSNLLYSASPADCAAQGRRPAYLLELLRRAAASANGDAVDMAAAGSQASSASRAGWAAVRAVVLESAHVSKLLSLWASAQMMLQYASCLARCHSAAPPADRERLSCRVGHLFSAFHALAGLCSTLGVNLTAALAHPSRPLVDACLAVAAPAGKLLPAGQHAVVGAGAADTAAAAAAEATQPVPVPQGADNEACGSASSASSASSGALAAACLSGGGASSSAVSEMDMAEGQPEEEQEEGADETDEKVDEAGSPAAAEEDNLHGSSIAALALVPATVPAVQPAAATPQPCPSGGASPPSSNYTAGQSQEEAAIGAVLRPFGGAIDELIAAIGDAAQLGAWHFVLEYSEVSSLPTKHRLLQSLIAAWPRRSESQLGLTTPRTGLLQRACTTVEEWQAAAERSSRAGSVADVLWHGIKVAFEEENGVGDGVRREWFRLLAEELTDPHTGLFESHDGGTTFSPAVHASLQCDSSSGSGGNEEEGGGHLAKFELIGAMMGLGIMQGCTLPGLWLTAAAWRALLGQPQQAERDLAEADPQLYRSLQYLRQLAAAGTVSSAAAAEAAGTDAEEDGVAAMGVHFAVHDAFGHEVELCPGGSHRLVTVASLEQYIALLSRYKQVDAIAAPCGALARGLHGVVTRSVLDTLARCFSHEELNTLVAGQCDLDALEWRAAARHEGGCERAPQLAWFWAAVEGMCQAQRRQLMAFVTSSSALPAGGFPALRGFNGAPHPFTVSLVACEGDERLPRASTCFNHLFLPSYSSAAVLEERLLQAITQAHAFDEGVIRR</sequence>
<dbReference type="Pfam" id="PF00632">
    <property type="entry name" value="HECT"/>
    <property type="match status" value="1"/>
</dbReference>
<dbReference type="OrthoDB" id="512896at2759"/>
<evidence type="ECO:0000256" key="8">
    <source>
        <dbReference type="ARBA" id="ARBA00023034"/>
    </source>
</evidence>
<dbReference type="GO" id="GO:0016874">
    <property type="term" value="F:ligase activity"/>
    <property type="evidence" value="ECO:0007669"/>
    <property type="project" value="UniProtKB-KW"/>
</dbReference>
<comment type="caution">
    <text evidence="18">The sequence shown here is derived from an EMBL/GenBank/DDBJ whole genome shotgun (WGS) entry which is preliminary data.</text>
</comment>
<feature type="repeat" description="ANK" evidence="14">
    <location>
        <begin position="312"/>
        <end position="344"/>
    </location>
</feature>
<keyword evidence="6 15" id="KW-0833">Ubl conjugation pathway</keyword>
<dbReference type="PANTHER" id="PTHR11254">
    <property type="entry name" value="HECT DOMAIN UBIQUITIN-PROTEIN LIGASE"/>
    <property type="match status" value="1"/>
</dbReference>
<evidence type="ECO:0000256" key="11">
    <source>
        <dbReference type="ARBA" id="ARBA00040370"/>
    </source>
</evidence>
<keyword evidence="19" id="KW-1185">Reference proteome</keyword>
<dbReference type="Pfam" id="PF12796">
    <property type="entry name" value="Ank_2"/>
    <property type="match status" value="2"/>
</dbReference>
<dbReference type="PROSITE" id="PS50237">
    <property type="entry name" value="HECT"/>
    <property type="match status" value="1"/>
</dbReference>
<dbReference type="GO" id="GO:0005783">
    <property type="term" value="C:endoplasmic reticulum"/>
    <property type="evidence" value="ECO:0007669"/>
    <property type="project" value="UniProtKB-SubCell"/>
</dbReference>
<feature type="repeat" description="ANK" evidence="14">
    <location>
        <begin position="425"/>
        <end position="457"/>
    </location>
</feature>
<evidence type="ECO:0000256" key="2">
    <source>
        <dbReference type="ARBA" id="ARBA00004240"/>
    </source>
</evidence>
<accession>A0A2P6TD62</accession>
<evidence type="ECO:0000259" key="17">
    <source>
        <dbReference type="PROSITE" id="PS50237"/>
    </source>
</evidence>
<feature type="region of interest" description="Disordered" evidence="16">
    <location>
        <begin position="851"/>
        <end position="876"/>
    </location>
</feature>
<evidence type="ECO:0000256" key="5">
    <source>
        <dbReference type="ARBA" id="ARBA00022679"/>
    </source>
</evidence>
<dbReference type="PROSITE" id="PS50297">
    <property type="entry name" value="ANK_REP_REGION"/>
    <property type="match status" value="5"/>
</dbReference>
<evidence type="ECO:0000256" key="9">
    <source>
        <dbReference type="ARBA" id="ARBA00023306"/>
    </source>
</evidence>
<dbReference type="InterPro" id="IPR050409">
    <property type="entry name" value="E3_ubiq-protein_ligase"/>
</dbReference>
<evidence type="ECO:0000256" key="13">
    <source>
        <dbReference type="ARBA" id="ARBA00042378"/>
    </source>
</evidence>
<dbReference type="InterPro" id="IPR000569">
    <property type="entry name" value="HECT_dom"/>
</dbReference>
<feature type="repeat" description="ANK" evidence="14">
    <location>
        <begin position="83"/>
        <end position="115"/>
    </location>
</feature>
<dbReference type="SMART" id="SM00119">
    <property type="entry name" value="HECTc"/>
    <property type="match status" value="1"/>
</dbReference>
<feature type="active site" description="Glycyl thioester intermediate" evidence="15">
    <location>
        <position position="1316"/>
    </location>
</feature>
<feature type="compositionally biased region" description="Acidic residues" evidence="16">
    <location>
        <begin position="801"/>
        <end position="817"/>
    </location>
</feature>
<protein>
    <recommendedName>
        <fullName evidence="11">E3 ubiquitin-protein ligase HACE1</fullName>
        <ecNumber evidence="4">2.3.2.26</ecNumber>
    </recommendedName>
    <alternativeName>
        <fullName evidence="13">HECT domain and ankyrin repeat-containing E3 ubiquitin-protein ligase 1</fullName>
    </alternativeName>
    <alternativeName>
        <fullName evidence="12">HECT-type E3 ubiquitin transferase HACE1</fullName>
    </alternativeName>
</protein>
<reference evidence="18 19" key="1">
    <citation type="journal article" date="2018" name="Plant J.">
        <title>Genome sequences of Chlorella sorokiniana UTEX 1602 and Micractinium conductrix SAG 241.80: implications to maltose excretion by a green alga.</title>
        <authorList>
            <person name="Arriola M.B."/>
            <person name="Velmurugan N."/>
            <person name="Zhang Y."/>
            <person name="Plunkett M.H."/>
            <person name="Hondzo H."/>
            <person name="Barney B.M."/>
        </authorList>
    </citation>
    <scope>NUCLEOTIDE SEQUENCE [LARGE SCALE GENOMIC DNA]</scope>
    <source>
        <strain evidence="19">UTEX 1602</strain>
    </source>
</reference>
<dbReference type="GO" id="GO:0016567">
    <property type="term" value="P:protein ubiquitination"/>
    <property type="evidence" value="ECO:0007669"/>
    <property type="project" value="TreeGrafter"/>
</dbReference>
<evidence type="ECO:0000256" key="3">
    <source>
        <dbReference type="ARBA" id="ARBA00004906"/>
    </source>
</evidence>
<comment type="catalytic activity">
    <reaction evidence="1">
        <text>S-ubiquitinyl-[E2 ubiquitin-conjugating enzyme]-L-cysteine + [acceptor protein]-L-lysine = [E2 ubiquitin-conjugating enzyme]-L-cysteine + N(6)-ubiquitinyl-[acceptor protein]-L-lysine.</text>
        <dbReference type="EC" id="2.3.2.26"/>
    </reaction>
</comment>
<evidence type="ECO:0000256" key="15">
    <source>
        <dbReference type="PROSITE-ProRule" id="PRU00104"/>
    </source>
</evidence>
<keyword evidence="8" id="KW-0333">Golgi apparatus</keyword>
<keyword evidence="9" id="KW-0131">Cell cycle</keyword>
<evidence type="ECO:0000256" key="6">
    <source>
        <dbReference type="ARBA" id="ARBA00022786"/>
    </source>
</evidence>
<evidence type="ECO:0000256" key="1">
    <source>
        <dbReference type="ARBA" id="ARBA00000885"/>
    </source>
</evidence>
<dbReference type="SUPFAM" id="SSF48403">
    <property type="entry name" value="Ankyrin repeat"/>
    <property type="match status" value="1"/>
</dbReference>
<dbReference type="Proteomes" id="UP000239899">
    <property type="component" value="Unassembled WGS sequence"/>
</dbReference>
<dbReference type="InterPro" id="IPR036770">
    <property type="entry name" value="Ankyrin_rpt-contain_sf"/>
</dbReference>
<name>A0A2P6TD62_CHLSO</name>
<evidence type="ECO:0000256" key="4">
    <source>
        <dbReference type="ARBA" id="ARBA00012485"/>
    </source>
</evidence>
<evidence type="ECO:0000256" key="14">
    <source>
        <dbReference type="PROSITE-ProRule" id="PRU00023"/>
    </source>
</evidence>
<proteinExistence type="predicted"/>
<organism evidence="18 19">
    <name type="scientific">Chlorella sorokiniana</name>
    <name type="common">Freshwater green alga</name>
    <dbReference type="NCBI Taxonomy" id="3076"/>
    <lineage>
        <taxon>Eukaryota</taxon>
        <taxon>Viridiplantae</taxon>
        <taxon>Chlorophyta</taxon>
        <taxon>core chlorophytes</taxon>
        <taxon>Trebouxiophyceae</taxon>
        <taxon>Chlorellales</taxon>
        <taxon>Chlorellaceae</taxon>
        <taxon>Chlorella clade</taxon>
        <taxon>Chlorella</taxon>
    </lineage>
</organism>
<feature type="region of interest" description="Disordered" evidence="16">
    <location>
        <begin position="789"/>
        <end position="828"/>
    </location>
</feature>
<dbReference type="SUPFAM" id="SSF56204">
    <property type="entry name" value="Hect, E3 ligase catalytic domain"/>
    <property type="match status" value="1"/>
</dbReference>
<dbReference type="GO" id="GO:0006511">
    <property type="term" value="P:ubiquitin-dependent protein catabolic process"/>
    <property type="evidence" value="ECO:0007669"/>
    <property type="project" value="TreeGrafter"/>
</dbReference>
<evidence type="ECO:0000256" key="10">
    <source>
        <dbReference type="ARBA" id="ARBA00037859"/>
    </source>
</evidence>
<evidence type="ECO:0000256" key="12">
    <source>
        <dbReference type="ARBA" id="ARBA00041409"/>
    </source>
</evidence>
<gene>
    <name evidence="18" type="ORF">C2E21_8935</name>
</gene>
<comment type="subcellular location">
    <subcellularLocation>
        <location evidence="2">Endoplasmic reticulum</location>
    </subcellularLocation>
    <subcellularLocation>
        <location evidence="10">Golgi apparatus</location>
        <location evidence="10">Golgi stack membrane</location>
    </subcellularLocation>
</comment>
<dbReference type="GO" id="GO:0032580">
    <property type="term" value="C:Golgi cisterna membrane"/>
    <property type="evidence" value="ECO:0007669"/>
    <property type="project" value="UniProtKB-SubCell"/>
</dbReference>
<dbReference type="InterPro" id="IPR002110">
    <property type="entry name" value="Ankyrin_rpt"/>
</dbReference>
<dbReference type="STRING" id="3076.A0A2P6TD62"/>
<dbReference type="InterPro" id="IPR035983">
    <property type="entry name" value="Hect_E3_ubiquitin_ligase"/>
</dbReference>
<dbReference type="EC" id="2.3.2.26" evidence="4"/>
<evidence type="ECO:0000256" key="16">
    <source>
        <dbReference type="SAM" id="MobiDB-lite"/>
    </source>
</evidence>